<dbReference type="InterPro" id="IPR034203">
    <property type="entry name" value="RBM45_RRM1"/>
</dbReference>
<dbReference type="GO" id="GO:0003723">
    <property type="term" value="F:RNA binding"/>
    <property type="evidence" value="ECO:0007669"/>
    <property type="project" value="UniProtKB-UniRule"/>
</dbReference>
<keyword evidence="1 2" id="KW-0694">RNA-binding</keyword>
<reference evidence="5" key="1">
    <citation type="submission" date="2025-08" db="UniProtKB">
        <authorList>
            <consortium name="RefSeq"/>
        </authorList>
    </citation>
    <scope>IDENTIFICATION</scope>
    <source>
        <strain evidence="5">J_2021</strain>
        <tissue evidence="5">Erythrocytes</tissue>
    </source>
</reference>
<dbReference type="GeneID" id="108701387"/>
<feature type="domain" description="RRM" evidence="3">
    <location>
        <begin position="374"/>
        <end position="446"/>
    </location>
</feature>
<dbReference type="RefSeq" id="XP_041431783.1">
    <property type="nucleotide sequence ID" value="XM_041575849.1"/>
</dbReference>
<dbReference type="InterPro" id="IPR035979">
    <property type="entry name" value="RBD_domain_sf"/>
</dbReference>
<dbReference type="CDD" id="cd12367">
    <property type="entry name" value="RRM2_RBM45"/>
    <property type="match status" value="1"/>
</dbReference>
<dbReference type="InterPro" id="IPR034206">
    <property type="entry name" value="RBM45_RRM2"/>
</dbReference>
<dbReference type="PANTHER" id="PTHR48027">
    <property type="entry name" value="HETEROGENEOUS NUCLEAR RIBONUCLEOPROTEIN 87F-RELATED"/>
    <property type="match status" value="1"/>
</dbReference>
<proteinExistence type="predicted"/>
<evidence type="ECO:0000313" key="4">
    <source>
        <dbReference type="Proteomes" id="UP000186698"/>
    </source>
</evidence>
<dbReference type="SUPFAM" id="SSF54928">
    <property type="entry name" value="RNA-binding domain, RBD"/>
    <property type="match status" value="2"/>
</dbReference>
<dbReference type="Pfam" id="PF00076">
    <property type="entry name" value="RRM_1"/>
    <property type="match status" value="3"/>
</dbReference>
<gene>
    <name evidence="5" type="primary">rbm45.L</name>
</gene>
<protein>
    <submittedName>
        <fullName evidence="5">RNA-binding protein 45 isoform X2</fullName>
    </submittedName>
</protein>
<dbReference type="InterPro" id="IPR034207">
    <property type="entry name" value="RBM45_RRM3"/>
</dbReference>
<dbReference type="PROSITE" id="PS50102">
    <property type="entry name" value="RRM"/>
    <property type="match status" value="4"/>
</dbReference>
<dbReference type="CDD" id="cd12366">
    <property type="entry name" value="RRM1_RBM45"/>
    <property type="match status" value="1"/>
</dbReference>
<dbReference type="FunFam" id="3.30.70.330:FF:000295">
    <property type="entry name" value="RNA-binding motif protein 45"/>
    <property type="match status" value="1"/>
</dbReference>
<dbReference type="SMART" id="SM00360">
    <property type="entry name" value="RRM"/>
    <property type="match status" value="4"/>
</dbReference>
<evidence type="ECO:0000313" key="5">
    <source>
        <dbReference type="RefSeq" id="XP_041431783.1"/>
    </source>
</evidence>
<dbReference type="CDD" id="cd12368">
    <property type="entry name" value="RRM3_RBM45"/>
    <property type="match status" value="1"/>
</dbReference>
<dbReference type="AlphaFoldDB" id="A0A8J1LQE1"/>
<name>A0A8J1LQE1_XENLA</name>
<dbReference type="InterPro" id="IPR052462">
    <property type="entry name" value="SLIRP/GR-RBP-like"/>
</dbReference>
<dbReference type="Gene3D" id="3.30.70.330">
    <property type="match status" value="3"/>
</dbReference>
<dbReference type="InterPro" id="IPR034208">
    <property type="entry name" value="RBM45_RRM4"/>
</dbReference>
<feature type="domain" description="RRM" evidence="3">
    <location>
        <begin position="245"/>
        <end position="320"/>
    </location>
</feature>
<evidence type="ECO:0000259" key="3">
    <source>
        <dbReference type="PROSITE" id="PS50102"/>
    </source>
</evidence>
<keyword evidence="4" id="KW-1185">Reference proteome</keyword>
<evidence type="ECO:0000256" key="2">
    <source>
        <dbReference type="PROSITE-ProRule" id="PRU00176"/>
    </source>
</evidence>
<sequence>MEDSSGFRPSVGNLDDPPNSRVFLVVSKYATEDLIRERFSDFGEIQDIWVVKDKQTKESKGIAFVKYSKSSQACRAMEEMHGRCLSESTKPIKVFIAQSRGSSNHRDVEDEELTRIFVMIPKSYTEEDVKQKFKEYGHIEYCLIIKNKSTGESKGLAYVRFLKPSQAALAIENCDRSFKAILAEPKNKGGSGGGVTENDYHSSARQEALIQHDHTAAATVFSYEYDYSSYDKNADARTQETISKRLIVVSRLPMIQEQVHNLFDLIPGLEYCEVQRDPYNSFGHAIVQYQNISSAIYAKYKLHGFEYPPGNRLGVTYLNDGGDGSELLRKMASQMVAAQPFERAYGSPVTSQLQTDAALPSIKKKAPSDAQSKERLFIVFNPHPLPLDIMEDAFCRFGNLIEVYIVPGKNVGYARYADVSSANDAIAVLHGKMVNGVKLKVMQADSPRDESNKRQRTY</sequence>
<dbReference type="InterPro" id="IPR012677">
    <property type="entry name" value="Nucleotide-bd_a/b_plait_sf"/>
</dbReference>
<dbReference type="InterPro" id="IPR000504">
    <property type="entry name" value="RRM_dom"/>
</dbReference>
<dbReference type="CTD" id="108701387"/>
<dbReference type="FunFam" id="3.30.70.330:FF:000292">
    <property type="entry name" value="RNA-binding motif protein 45"/>
    <property type="match status" value="1"/>
</dbReference>
<organism evidence="4 5">
    <name type="scientific">Xenopus laevis</name>
    <name type="common">African clawed frog</name>
    <dbReference type="NCBI Taxonomy" id="8355"/>
    <lineage>
        <taxon>Eukaryota</taxon>
        <taxon>Metazoa</taxon>
        <taxon>Chordata</taxon>
        <taxon>Craniata</taxon>
        <taxon>Vertebrata</taxon>
        <taxon>Euteleostomi</taxon>
        <taxon>Amphibia</taxon>
        <taxon>Batrachia</taxon>
        <taxon>Anura</taxon>
        <taxon>Pipoidea</taxon>
        <taxon>Pipidae</taxon>
        <taxon>Xenopodinae</taxon>
        <taxon>Xenopus</taxon>
        <taxon>Xenopus</taxon>
    </lineage>
</organism>
<dbReference type="CDD" id="cd12369">
    <property type="entry name" value="RRM4_RBM45"/>
    <property type="match status" value="1"/>
</dbReference>
<dbReference type="FunFam" id="3.30.70.330:FF:001718">
    <property type="match status" value="1"/>
</dbReference>
<dbReference type="Proteomes" id="UP000186698">
    <property type="component" value="Chromosome 9_10L"/>
</dbReference>
<accession>A0A8J1LQE1</accession>
<evidence type="ECO:0000256" key="1">
    <source>
        <dbReference type="ARBA" id="ARBA00022884"/>
    </source>
</evidence>
<feature type="domain" description="RRM" evidence="3">
    <location>
        <begin position="114"/>
        <end position="185"/>
    </location>
</feature>
<feature type="domain" description="RRM" evidence="3">
    <location>
        <begin position="11"/>
        <end position="99"/>
    </location>
</feature>